<dbReference type="OrthoDB" id="5295945at2"/>
<evidence type="ECO:0000256" key="9">
    <source>
        <dbReference type="ARBA" id="ARBA00023027"/>
    </source>
</evidence>
<evidence type="ECO:0000256" key="8">
    <source>
        <dbReference type="ARBA" id="ARBA00022840"/>
    </source>
</evidence>
<feature type="domain" description="Cytidyltransferase-like" evidence="12">
    <location>
        <begin position="7"/>
        <end position="151"/>
    </location>
</feature>
<dbReference type="PANTHER" id="PTHR39321">
    <property type="entry name" value="NICOTINATE-NUCLEOTIDE ADENYLYLTRANSFERASE-RELATED"/>
    <property type="match status" value="1"/>
</dbReference>
<evidence type="ECO:0000256" key="4">
    <source>
        <dbReference type="ARBA" id="ARBA00022642"/>
    </source>
</evidence>
<dbReference type="SUPFAM" id="SSF52374">
    <property type="entry name" value="Nucleotidylyl transferase"/>
    <property type="match status" value="1"/>
</dbReference>
<sequence>MKKLTGLLGGSFNPAHKGHRYISLWAKKSLALDEIWWMVSPGNPLKSHTSDMASLPHRFASAHHIARRSPIRVTAIERELNCRFTVDTLRRLIRRYPNRRFIWLMGMDNLKQFQKWKNWQEIARMVVIAVIARPSYDNRVHAVRAMSWLRRFVRPASRSRYWTDWRPPALVLLRFRPDPSSATATRAIRPDWYAAYSGKALRDAVTGRPIS</sequence>
<keyword evidence="5 11" id="KW-0808">Transferase</keyword>
<dbReference type="InterPro" id="IPR005248">
    <property type="entry name" value="NadD/NMNAT"/>
</dbReference>
<evidence type="ECO:0000256" key="5">
    <source>
        <dbReference type="ARBA" id="ARBA00022679"/>
    </source>
</evidence>
<dbReference type="eggNOG" id="COG1057">
    <property type="taxonomic scope" value="Bacteria"/>
</dbReference>
<evidence type="ECO:0000256" key="11">
    <source>
        <dbReference type="HAMAP-Rule" id="MF_00244"/>
    </source>
</evidence>
<protein>
    <recommendedName>
        <fullName evidence="11">Probable nicotinate-nucleotide adenylyltransferase</fullName>
        <ecNumber evidence="11">2.7.7.18</ecNumber>
    </recommendedName>
    <alternativeName>
        <fullName evidence="11">Deamido-NAD(+) diphosphorylase</fullName>
    </alternativeName>
    <alternativeName>
        <fullName evidence="11">Deamido-NAD(+) pyrophosphorylase</fullName>
    </alternativeName>
    <alternativeName>
        <fullName evidence="11">Nicotinate mononucleotide adenylyltransferase</fullName>
        <shortName evidence="11">NaMN adenylyltransferase</shortName>
    </alternativeName>
</protein>
<comment type="catalytic activity">
    <reaction evidence="10 11">
        <text>nicotinate beta-D-ribonucleotide + ATP + H(+) = deamido-NAD(+) + diphosphate</text>
        <dbReference type="Rhea" id="RHEA:22860"/>
        <dbReference type="ChEBI" id="CHEBI:15378"/>
        <dbReference type="ChEBI" id="CHEBI:30616"/>
        <dbReference type="ChEBI" id="CHEBI:33019"/>
        <dbReference type="ChEBI" id="CHEBI:57502"/>
        <dbReference type="ChEBI" id="CHEBI:58437"/>
        <dbReference type="EC" id="2.7.7.18"/>
    </reaction>
</comment>
<dbReference type="GO" id="GO:0004515">
    <property type="term" value="F:nicotinate-nucleotide adenylyltransferase activity"/>
    <property type="evidence" value="ECO:0007669"/>
    <property type="project" value="UniProtKB-UniRule"/>
</dbReference>
<evidence type="ECO:0000256" key="3">
    <source>
        <dbReference type="ARBA" id="ARBA00009014"/>
    </source>
</evidence>
<dbReference type="RefSeq" id="WP_011241411.1">
    <property type="nucleotide sequence ID" value="NC_017262.1"/>
</dbReference>
<dbReference type="GO" id="GO:0005524">
    <property type="term" value="F:ATP binding"/>
    <property type="evidence" value="ECO:0007669"/>
    <property type="project" value="UniProtKB-KW"/>
</dbReference>
<evidence type="ECO:0000256" key="6">
    <source>
        <dbReference type="ARBA" id="ARBA00022695"/>
    </source>
</evidence>
<comment type="function">
    <text evidence="1 11">Catalyzes the reversible adenylation of nicotinate mononucleotide (NaMN) to nicotinic acid adenine dinucleotide (NaAD).</text>
</comment>
<dbReference type="UniPathway" id="UPA00253">
    <property type="reaction ID" value="UER00332"/>
</dbReference>
<dbReference type="Pfam" id="PF01467">
    <property type="entry name" value="CTP_transf_like"/>
    <property type="match status" value="1"/>
</dbReference>
<evidence type="ECO:0000313" key="14">
    <source>
        <dbReference type="Proteomes" id="UP000001494"/>
    </source>
</evidence>
<evidence type="ECO:0000259" key="12">
    <source>
        <dbReference type="Pfam" id="PF01467"/>
    </source>
</evidence>
<name>A0A0H3G841_ZYMMA</name>
<dbReference type="EC" id="2.7.7.18" evidence="11"/>
<keyword evidence="9 11" id="KW-0520">NAD</keyword>
<evidence type="ECO:0000256" key="7">
    <source>
        <dbReference type="ARBA" id="ARBA00022741"/>
    </source>
</evidence>
<dbReference type="GO" id="GO:0009435">
    <property type="term" value="P:NAD+ biosynthetic process"/>
    <property type="evidence" value="ECO:0007669"/>
    <property type="project" value="UniProtKB-UniRule"/>
</dbReference>
<accession>A0A0H3G841</accession>
<keyword evidence="8 11" id="KW-0067">ATP-binding</keyword>
<dbReference type="CDD" id="cd02165">
    <property type="entry name" value="NMNAT"/>
    <property type="match status" value="1"/>
</dbReference>
<gene>
    <name evidence="11" type="primary">nadD</name>
    <name evidence="13" type="ordered locus">Zmob_1477</name>
</gene>
<dbReference type="HAMAP" id="MF_00244">
    <property type="entry name" value="NaMN_adenylyltr"/>
    <property type="match status" value="1"/>
</dbReference>
<evidence type="ECO:0000313" key="13">
    <source>
        <dbReference type="EMBL" id="AEH63296.1"/>
    </source>
</evidence>
<dbReference type="InterPro" id="IPR004821">
    <property type="entry name" value="Cyt_trans-like"/>
</dbReference>
<dbReference type="Proteomes" id="UP000001494">
    <property type="component" value="Chromosome"/>
</dbReference>
<evidence type="ECO:0000256" key="2">
    <source>
        <dbReference type="ARBA" id="ARBA00005019"/>
    </source>
</evidence>
<evidence type="ECO:0000256" key="1">
    <source>
        <dbReference type="ARBA" id="ARBA00002324"/>
    </source>
</evidence>
<dbReference type="KEGG" id="zmm:Zmob_1477"/>
<keyword evidence="7 11" id="KW-0547">Nucleotide-binding</keyword>
<dbReference type="Gene3D" id="3.40.50.620">
    <property type="entry name" value="HUPs"/>
    <property type="match status" value="1"/>
</dbReference>
<dbReference type="NCBIfam" id="NF000843">
    <property type="entry name" value="PRK00071.2-2"/>
    <property type="match status" value="1"/>
</dbReference>
<dbReference type="GeneID" id="79905008"/>
<keyword evidence="6 11" id="KW-0548">Nucleotidyltransferase</keyword>
<proteinExistence type="inferred from homology"/>
<dbReference type="EMBL" id="CP002850">
    <property type="protein sequence ID" value="AEH63296.1"/>
    <property type="molecule type" value="Genomic_DNA"/>
</dbReference>
<keyword evidence="4 11" id="KW-0662">Pyridine nucleotide biosynthesis</keyword>
<evidence type="ECO:0000256" key="10">
    <source>
        <dbReference type="ARBA" id="ARBA00048721"/>
    </source>
</evidence>
<dbReference type="PANTHER" id="PTHR39321:SF3">
    <property type="entry name" value="PHOSPHOPANTETHEINE ADENYLYLTRANSFERASE"/>
    <property type="match status" value="1"/>
</dbReference>
<dbReference type="HOGENOM" id="CLU_069765_2_0_5"/>
<comment type="pathway">
    <text evidence="2 11">Cofactor biosynthesis; NAD(+) biosynthesis; deamido-NAD(+) from nicotinate D-ribonucleotide: step 1/1.</text>
</comment>
<dbReference type="InterPro" id="IPR014729">
    <property type="entry name" value="Rossmann-like_a/b/a_fold"/>
</dbReference>
<comment type="similarity">
    <text evidence="3 11">Belongs to the NadD family.</text>
</comment>
<dbReference type="AlphaFoldDB" id="A0A0H3G841"/>
<organism evidence="13 14">
    <name type="scientific">Zymomonas mobilis subsp. mobilis (strain ATCC 10988 / DSM 424 / LMG 404 / NCIMB 8938 / NRRL B-806 / ZM1)</name>
    <dbReference type="NCBI Taxonomy" id="555217"/>
    <lineage>
        <taxon>Bacteria</taxon>
        <taxon>Pseudomonadati</taxon>
        <taxon>Pseudomonadota</taxon>
        <taxon>Alphaproteobacteria</taxon>
        <taxon>Sphingomonadales</taxon>
        <taxon>Zymomonadaceae</taxon>
        <taxon>Zymomonas</taxon>
    </lineage>
</organism>
<reference evidence="13 14" key="1">
    <citation type="journal article" date="2011" name="J. Bacteriol.">
        <title>Genome sequence of the ethanol-producing Zymomonas mobilis subsp. mobilis lectotype strain ATCC 10988.</title>
        <authorList>
            <person name="Pappas K.M."/>
            <person name="Kouvelis V.N."/>
            <person name="Saunders E."/>
            <person name="Brettin T.S."/>
            <person name="Bruce D."/>
            <person name="Detter C."/>
            <person name="Balakireva M."/>
            <person name="Han C.S."/>
            <person name="Savvakis G."/>
            <person name="Kyrpides N.C."/>
            <person name="Typas M.A."/>
        </authorList>
    </citation>
    <scope>NUCLEOTIDE SEQUENCE [LARGE SCALE GENOMIC DNA]</scope>
    <source>
        <strain evidence="14">ATCC 10988 / DSM 424 / CCUG 17860 / LMG 404 / NCIMB 8938 / NRRL B-806 / ZM1</strain>
    </source>
</reference>